<gene>
    <name evidence="1" type="ORF">SAMN05444359_10925</name>
</gene>
<dbReference type="STRING" id="478744.SAMN05444359_10925"/>
<evidence type="ECO:0008006" key="3">
    <source>
        <dbReference type="Google" id="ProtNLM"/>
    </source>
</evidence>
<sequence>MRRLIPIVLFAVLIYVSWFYWQEYTDAPLREKLLLSAADELTQVRVTAPGQPHPFQLTRLEDKQWVVSRDNRQILDQSARAEDFVRALTELRTDSVVNSLPDQDFTTITLSSDEYGEEELRMYAGAGGPALARISSTGDIFALQPEAVTDVLPALSFDHFRGKELLHLAAASVDSIVATRNDSLLWRLGPTEAGEVAQTILAPASAPSYADHFDEIADRDKYHATLSFFTAGQPHTVTVFLDSLWPQPYVLVGEDFPNRFFGADKIVE</sequence>
<dbReference type="OrthoDB" id="1492955at2"/>
<evidence type="ECO:0000313" key="2">
    <source>
        <dbReference type="Proteomes" id="UP000199021"/>
    </source>
</evidence>
<organism evidence="1 2">
    <name type="scientific">Neolewinella agarilytica</name>
    <dbReference type="NCBI Taxonomy" id="478744"/>
    <lineage>
        <taxon>Bacteria</taxon>
        <taxon>Pseudomonadati</taxon>
        <taxon>Bacteroidota</taxon>
        <taxon>Saprospiria</taxon>
        <taxon>Saprospirales</taxon>
        <taxon>Lewinellaceae</taxon>
        <taxon>Neolewinella</taxon>
    </lineage>
</organism>
<dbReference type="Proteomes" id="UP000199021">
    <property type="component" value="Unassembled WGS sequence"/>
</dbReference>
<name>A0A1H9FLV1_9BACT</name>
<dbReference type="AlphaFoldDB" id="A0A1H9FLV1"/>
<protein>
    <recommendedName>
        <fullName evidence="3">DUF4340 domain-containing protein</fullName>
    </recommendedName>
</protein>
<reference evidence="2" key="1">
    <citation type="submission" date="2016-10" db="EMBL/GenBank/DDBJ databases">
        <authorList>
            <person name="Varghese N."/>
            <person name="Submissions S."/>
        </authorList>
    </citation>
    <scope>NUCLEOTIDE SEQUENCE [LARGE SCALE GENOMIC DNA]</scope>
    <source>
        <strain evidence="2">DSM 24740</strain>
    </source>
</reference>
<dbReference type="InParanoid" id="A0A1H9FLV1"/>
<evidence type="ECO:0000313" key="1">
    <source>
        <dbReference type="EMBL" id="SEQ38901.1"/>
    </source>
</evidence>
<dbReference type="EMBL" id="FOFB01000009">
    <property type="protein sequence ID" value="SEQ38901.1"/>
    <property type="molecule type" value="Genomic_DNA"/>
</dbReference>
<dbReference type="RefSeq" id="WP_090167752.1">
    <property type="nucleotide sequence ID" value="NZ_FOFB01000009.1"/>
</dbReference>
<keyword evidence="2" id="KW-1185">Reference proteome</keyword>
<proteinExistence type="predicted"/>
<accession>A0A1H9FLV1</accession>